<organism evidence="3 4">
    <name type="scientific">Trifolium pratense</name>
    <name type="common">Red clover</name>
    <dbReference type="NCBI Taxonomy" id="57577"/>
    <lineage>
        <taxon>Eukaryota</taxon>
        <taxon>Viridiplantae</taxon>
        <taxon>Streptophyta</taxon>
        <taxon>Embryophyta</taxon>
        <taxon>Tracheophyta</taxon>
        <taxon>Spermatophyta</taxon>
        <taxon>Magnoliopsida</taxon>
        <taxon>eudicotyledons</taxon>
        <taxon>Gunneridae</taxon>
        <taxon>Pentapetalae</taxon>
        <taxon>rosids</taxon>
        <taxon>fabids</taxon>
        <taxon>Fabales</taxon>
        <taxon>Fabaceae</taxon>
        <taxon>Papilionoideae</taxon>
        <taxon>50 kb inversion clade</taxon>
        <taxon>NPAAA clade</taxon>
        <taxon>Hologalegina</taxon>
        <taxon>IRL clade</taxon>
        <taxon>Trifolieae</taxon>
        <taxon>Trifolium</taxon>
    </lineage>
</organism>
<reference evidence="3 4" key="1">
    <citation type="journal article" date="2014" name="Am. J. Bot.">
        <title>Genome assembly and annotation for red clover (Trifolium pratense; Fabaceae).</title>
        <authorList>
            <person name="Istvanek J."/>
            <person name="Jaros M."/>
            <person name="Krenek A."/>
            <person name="Repkova J."/>
        </authorList>
    </citation>
    <scope>NUCLEOTIDE SEQUENCE [LARGE SCALE GENOMIC DNA]</scope>
    <source>
        <strain evidence="4">cv. Tatra</strain>
        <tissue evidence="3">Young leaves</tissue>
    </source>
</reference>
<evidence type="ECO:0000256" key="1">
    <source>
        <dbReference type="SAM" id="MobiDB-lite"/>
    </source>
</evidence>
<dbReference type="EMBL" id="ASHM01060730">
    <property type="protein sequence ID" value="PNX89739.1"/>
    <property type="molecule type" value="Genomic_DNA"/>
</dbReference>
<evidence type="ECO:0000259" key="2">
    <source>
        <dbReference type="Pfam" id="PF22936"/>
    </source>
</evidence>
<evidence type="ECO:0000313" key="3">
    <source>
        <dbReference type="EMBL" id="PNX89739.1"/>
    </source>
</evidence>
<name>A0A2K3MG72_TRIPR</name>
<feature type="region of interest" description="Disordered" evidence="1">
    <location>
        <begin position="60"/>
        <end position="113"/>
    </location>
</feature>
<protein>
    <submittedName>
        <fullName evidence="3">Retrovirus-related Pol polyprotein from transposon TNT 1-94</fullName>
    </submittedName>
</protein>
<evidence type="ECO:0000313" key="4">
    <source>
        <dbReference type="Proteomes" id="UP000236291"/>
    </source>
</evidence>
<feature type="domain" description="Retrovirus-related Pol polyprotein from transposon TNT 1-94-like beta-barrel" evidence="2">
    <location>
        <begin position="146"/>
        <end position="195"/>
    </location>
</feature>
<feature type="compositionally biased region" description="Basic and acidic residues" evidence="1">
    <location>
        <begin position="73"/>
        <end position="108"/>
    </location>
</feature>
<dbReference type="Proteomes" id="UP000236291">
    <property type="component" value="Unassembled WGS sequence"/>
</dbReference>
<dbReference type="InterPro" id="IPR054722">
    <property type="entry name" value="PolX-like_BBD"/>
</dbReference>
<sequence>TLTSKFEHIVVTIEEKKDLSEIKIEDLQSTLEAHEMKHGGKNHGKEYEQALFVKFKRYQDEKKKWQKKKESKKGKECDEDKPEFSKEERGEVKRFQDYEEANVAHDDSTSEEDVNFMVTITDEEETEVHMIENDSGSDQDPLVMMATTNDELVKSEGIGDMLIKGKNENQTLITGVMYVPNVHTNVLNIGQLVEKCFTMTLGNNQMNVYNEECKLVLCATLSQSRTFQVKFESSNSQCFASEAIHEAAWL</sequence>
<accession>A0A2K3MG72</accession>
<gene>
    <name evidence="3" type="ORF">L195_g045861</name>
</gene>
<dbReference type="AlphaFoldDB" id="A0A2K3MG72"/>
<reference evidence="3 4" key="2">
    <citation type="journal article" date="2017" name="Front. Plant Sci.">
        <title>Gene Classification and Mining of Molecular Markers Useful in Red Clover (Trifolium pratense) Breeding.</title>
        <authorList>
            <person name="Istvanek J."/>
            <person name="Dluhosova J."/>
            <person name="Dluhos P."/>
            <person name="Patkova L."/>
            <person name="Nedelnik J."/>
            <person name="Repkova J."/>
        </authorList>
    </citation>
    <scope>NUCLEOTIDE SEQUENCE [LARGE SCALE GENOMIC DNA]</scope>
    <source>
        <strain evidence="4">cv. Tatra</strain>
        <tissue evidence="3">Young leaves</tissue>
    </source>
</reference>
<proteinExistence type="predicted"/>
<comment type="caution">
    <text evidence="3">The sequence shown here is derived from an EMBL/GenBank/DDBJ whole genome shotgun (WGS) entry which is preliminary data.</text>
</comment>
<dbReference type="Pfam" id="PF22936">
    <property type="entry name" value="Pol_BBD"/>
    <property type="match status" value="1"/>
</dbReference>
<feature type="non-terminal residue" evidence="3">
    <location>
        <position position="1"/>
    </location>
</feature>